<comment type="caution">
    <text evidence="8">The sequence shown here is derived from an EMBL/GenBank/DDBJ whole genome shotgun (WGS) entry which is preliminary data.</text>
</comment>
<dbReference type="Pfam" id="PF00015">
    <property type="entry name" value="MCPsignal"/>
    <property type="match status" value="1"/>
</dbReference>
<protein>
    <submittedName>
        <fullName evidence="8">Methyl-accepting chemotaxis protein</fullName>
    </submittedName>
</protein>
<dbReference type="Proteomes" id="UP001199044">
    <property type="component" value="Unassembled WGS sequence"/>
</dbReference>
<dbReference type="RefSeq" id="WP_225252271.1">
    <property type="nucleotide sequence ID" value="NZ_JAIWIU010000230.1"/>
</dbReference>
<reference evidence="9" key="1">
    <citation type="submission" date="2023-07" db="EMBL/GenBank/DDBJ databases">
        <title>Molecular identification of indigenous halophilic bacteria isolated from red sea cost, biodegradation of synthetic dyes and assessment of degraded metabolite toxicity.</title>
        <authorList>
            <person name="Chaieb K."/>
            <person name="Altayb H.N."/>
        </authorList>
    </citation>
    <scope>NUCLEOTIDE SEQUENCE [LARGE SCALE GENOMIC DNA]</scope>
    <source>
        <strain evidence="9">K20</strain>
    </source>
</reference>
<evidence type="ECO:0000259" key="6">
    <source>
        <dbReference type="PROSITE" id="PS50111"/>
    </source>
</evidence>
<dbReference type="Gene3D" id="3.30.450.20">
    <property type="entry name" value="PAS domain"/>
    <property type="match status" value="1"/>
</dbReference>
<dbReference type="InterPro" id="IPR004090">
    <property type="entry name" value="Chemotax_Me-accpt_rcpt"/>
</dbReference>
<gene>
    <name evidence="8" type="ORF">LDJ79_23030</name>
</gene>
<dbReference type="Pfam" id="PF22673">
    <property type="entry name" value="MCP-like_PDC_1"/>
    <property type="match status" value="1"/>
</dbReference>
<dbReference type="PANTHER" id="PTHR43531">
    <property type="entry name" value="PROTEIN ICFG"/>
    <property type="match status" value="1"/>
</dbReference>
<evidence type="ECO:0000256" key="4">
    <source>
        <dbReference type="PROSITE-ProRule" id="PRU00284"/>
    </source>
</evidence>
<keyword evidence="2 4" id="KW-0807">Transducer</keyword>
<dbReference type="InterPro" id="IPR003660">
    <property type="entry name" value="HAMP_dom"/>
</dbReference>
<dbReference type="InterPro" id="IPR051310">
    <property type="entry name" value="MCP_chemotaxis"/>
</dbReference>
<organism evidence="8 9">
    <name type="scientific">Vibrio tritonius</name>
    <dbReference type="NCBI Taxonomy" id="1435069"/>
    <lineage>
        <taxon>Bacteria</taxon>
        <taxon>Pseudomonadati</taxon>
        <taxon>Pseudomonadota</taxon>
        <taxon>Gammaproteobacteria</taxon>
        <taxon>Vibrionales</taxon>
        <taxon>Vibrionaceae</taxon>
        <taxon>Vibrio</taxon>
    </lineage>
</organism>
<dbReference type="EMBL" id="JAIWIU010000230">
    <property type="protein sequence ID" value="MCA2019004.1"/>
    <property type="molecule type" value="Genomic_DNA"/>
</dbReference>
<evidence type="ECO:0000256" key="1">
    <source>
        <dbReference type="ARBA" id="ARBA00022500"/>
    </source>
</evidence>
<dbReference type="PRINTS" id="PR00260">
    <property type="entry name" value="CHEMTRNSDUCR"/>
</dbReference>
<evidence type="ECO:0000313" key="9">
    <source>
        <dbReference type="Proteomes" id="UP001199044"/>
    </source>
</evidence>
<feature type="domain" description="Methyl-accepting transducer" evidence="6">
    <location>
        <begin position="476"/>
        <end position="705"/>
    </location>
</feature>
<dbReference type="InterPro" id="IPR004089">
    <property type="entry name" value="MCPsignal_dom"/>
</dbReference>
<dbReference type="CDD" id="cd11386">
    <property type="entry name" value="MCP_signal"/>
    <property type="match status" value="1"/>
</dbReference>
<evidence type="ECO:0000259" key="7">
    <source>
        <dbReference type="PROSITE" id="PS50885"/>
    </source>
</evidence>
<feature type="domain" description="HAMP" evidence="7">
    <location>
        <begin position="380"/>
        <end position="432"/>
    </location>
</feature>
<accession>A0ABS7YTI9</accession>
<dbReference type="Gene3D" id="6.10.340.10">
    <property type="match status" value="1"/>
</dbReference>
<keyword evidence="5" id="KW-0812">Transmembrane</keyword>
<proteinExistence type="inferred from homology"/>
<dbReference type="Gene3D" id="1.10.287.950">
    <property type="entry name" value="Methyl-accepting chemotaxis protein"/>
    <property type="match status" value="1"/>
</dbReference>
<dbReference type="SUPFAM" id="SSF58104">
    <property type="entry name" value="Methyl-accepting chemotaxis protein (MCP) signaling domain"/>
    <property type="match status" value="1"/>
</dbReference>
<sequence>MKFKSIQTKIAVTAGLCLLITAGILVGYSVYSAQNTQTLVSEKVSALATETTLKELEATASSYSESISRRLEEALSAARAISDAMSAAKEAEMNEGAAFINRSVFNGMLKEVLKSNKDLNGTYSAWAPNAFDGNDNQFKVNRDGNNPDTGRFTPYWIRDTSGAINVQPLVEYDSSQAHPNGVMKGAWYQVPEKTLNETVTAPLPYIVQGKNVWLATLSAPIIANGKFLGVVGADYNLDFVQNLSEQVSSELYDGRSHVSIVTASGLVIADSEQTETIGKSMESLFGDETDYILTAIKNNKPVVKVDEKTNNLKVISPFVLGQSNVAWAMVIKLDLSLVLADANALSAELKSNNQTDTTWQVGLGLIISIVAIGALLVMARNISLPILNAVNMAKTIAKGQFNNRLNYHSVDEVGQLSAALDNMAESLQAQVMIAEKISQGDLAVSVKLASNEDQLGRALSQMVDDLNTLVGQIRSRSDVIARNADMVNGLSQSLSTGATDSASAVTQISATINEIAEQIRQSASNADKASRLSSQSVAAANNGNQLMSELQTAMVEIEASGNDINDIIRTIESIAEQTNLLALNAAIEAARAGEHGRGFAVVADEVRQLAGRSAQAVQQTAKLIETSAEKTNRGIALSKQTAQSLQEIVDGASQVSGLVEEIAQAASEQSAGADQVSLGIGQIDEVTQQNSTNSDSCASSANELTDQSEQLNKLITQFKLK</sequence>
<dbReference type="PROSITE" id="PS50885">
    <property type="entry name" value="HAMP"/>
    <property type="match status" value="1"/>
</dbReference>
<evidence type="ECO:0000313" key="8">
    <source>
        <dbReference type="EMBL" id="MCA2019004.1"/>
    </source>
</evidence>
<keyword evidence="5" id="KW-1133">Transmembrane helix</keyword>
<comment type="similarity">
    <text evidence="3">Belongs to the methyl-accepting chemotaxis (MCP) protein family.</text>
</comment>
<dbReference type="CDD" id="cd12913">
    <property type="entry name" value="PDC1_MCP_like"/>
    <property type="match status" value="1"/>
</dbReference>
<dbReference type="PROSITE" id="PS50111">
    <property type="entry name" value="CHEMOTAXIS_TRANSDUC_2"/>
    <property type="match status" value="1"/>
</dbReference>
<dbReference type="Pfam" id="PF00672">
    <property type="entry name" value="HAMP"/>
    <property type="match status" value="1"/>
</dbReference>
<keyword evidence="1" id="KW-0145">Chemotaxis</keyword>
<evidence type="ECO:0000256" key="5">
    <source>
        <dbReference type="SAM" id="Phobius"/>
    </source>
</evidence>
<keyword evidence="9" id="KW-1185">Reference proteome</keyword>
<feature type="transmembrane region" description="Helical" evidence="5">
    <location>
        <begin position="359"/>
        <end position="379"/>
    </location>
</feature>
<name>A0ABS7YTI9_9VIBR</name>
<dbReference type="CDD" id="cd06225">
    <property type="entry name" value="HAMP"/>
    <property type="match status" value="2"/>
</dbReference>
<evidence type="ECO:0000256" key="2">
    <source>
        <dbReference type="ARBA" id="ARBA00023224"/>
    </source>
</evidence>
<evidence type="ECO:0000256" key="3">
    <source>
        <dbReference type="ARBA" id="ARBA00029447"/>
    </source>
</evidence>
<dbReference type="SMART" id="SM00304">
    <property type="entry name" value="HAMP"/>
    <property type="match status" value="2"/>
</dbReference>
<keyword evidence="5" id="KW-0472">Membrane</keyword>
<dbReference type="PANTHER" id="PTHR43531:SF11">
    <property type="entry name" value="METHYL-ACCEPTING CHEMOTAXIS PROTEIN 3"/>
    <property type="match status" value="1"/>
</dbReference>
<dbReference type="SMART" id="SM00283">
    <property type="entry name" value="MA"/>
    <property type="match status" value="1"/>
</dbReference>